<evidence type="ECO:0000313" key="1">
    <source>
        <dbReference type="EMBL" id="MBA0856530.1"/>
    </source>
</evidence>
<comment type="caution">
    <text evidence="1">The sequence shown here is derived from an EMBL/GenBank/DDBJ whole genome shotgun (WGS) entry which is preliminary data.</text>
</comment>
<reference evidence="1 2" key="1">
    <citation type="journal article" date="2019" name="Genome Biol. Evol.">
        <title>Insights into the evolution of the New World diploid cottons (Gossypium, subgenus Houzingenia) based on genome sequencing.</title>
        <authorList>
            <person name="Grover C.E."/>
            <person name="Arick M.A. 2nd"/>
            <person name="Thrash A."/>
            <person name="Conover J.L."/>
            <person name="Sanders W.S."/>
            <person name="Peterson D.G."/>
            <person name="Frelichowski J.E."/>
            <person name="Scheffler J.A."/>
            <person name="Scheffler B.E."/>
            <person name="Wendel J.F."/>
        </authorList>
    </citation>
    <scope>NUCLEOTIDE SEQUENCE [LARGE SCALE GENOMIC DNA]</scope>
    <source>
        <strain evidence="1">1</strain>
        <tissue evidence="1">Leaf</tissue>
    </source>
</reference>
<name>A0A7J9LCT3_GOSSC</name>
<dbReference type="EMBL" id="JABFAF010000005">
    <property type="protein sequence ID" value="MBA0856530.1"/>
    <property type="molecule type" value="Genomic_DNA"/>
</dbReference>
<sequence>MTVIMAAVRSGGRVRGGGKRGWG</sequence>
<dbReference type="Proteomes" id="UP000593576">
    <property type="component" value="Unassembled WGS sequence"/>
</dbReference>
<gene>
    <name evidence="1" type="ORF">Goshw_029944</name>
</gene>
<organism evidence="1 2">
    <name type="scientific">Gossypium schwendimanii</name>
    <name type="common">Cotton</name>
    <dbReference type="NCBI Taxonomy" id="34291"/>
    <lineage>
        <taxon>Eukaryota</taxon>
        <taxon>Viridiplantae</taxon>
        <taxon>Streptophyta</taxon>
        <taxon>Embryophyta</taxon>
        <taxon>Tracheophyta</taxon>
        <taxon>Spermatophyta</taxon>
        <taxon>Magnoliopsida</taxon>
        <taxon>eudicotyledons</taxon>
        <taxon>Gunneridae</taxon>
        <taxon>Pentapetalae</taxon>
        <taxon>rosids</taxon>
        <taxon>malvids</taxon>
        <taxon>Malvales</taxon>
        <taxon>Malvaceae</taxon>
        <taxon>Malvoideae</taxon>
        <taxon>Gossypium</taxon>
    </lineage>
</organism>
<protein>
    <submittedName>
        <fullName evidence="1">Uncharacterized protein</fullName>
    </submittedName>
</protein>
<keyword evidence="2" id="KW-1185">Reference proteome</keyword>
<proteinExistence type="predicted"/>
<evidence type="ECO:0000313" key="2">
    <source>
        <dbReference type="Proteomes" id="UP000593576"/>
    </source>
</evidence>
<accession>A0A7J9LCT3</accession>
<dbReference type="AlphaFoldDB" id="A0A7J9LCT3"/>